<feature type="signal peptide" evidence="1">
    <location>
        <begin position="1"/>
        <end position="24"/>
    </location>
</feature>
<dbReference type="EMBL" id="LT840185">
    <property type="protein sequence ID" value="SMF65021.1"/>
    <property type="molecule type" value="Genomic_DNA"/>
</dbReference>
<evidence type="ECO:0000256" key="1">
    <source>
        <dbReference type="SAM" id="SignalP"/>
    </source>
</evidence>
<proteinExistence type="predicted"/>
<dbReference type="AlphaFoldDB" id="A0A1X7G6S9"/>
<organism evidence="2 3">
    <name type="scientific">Allosphingosinicella indica</name>
    <dbReference type="NCBI Taxonomy" id="941907"/>
    <lineage>
        <taxon>Bacteria</taxon>
        <taxon>Pseudomonadati</taxon>
        <taxon>Pseudomonadota</taxon>
        <taxon>Alphaproteobacteria</taxon>
        <taxon>Sphingomonadales</taxon>
        <taxon>Sphingomonadaceae</taxon>
        <taxon>Allosphingosinicella</taxon>
    </lineage>
</organism>
<protein>
    <submittedName>
        <fullName evidence="2">Uncharacterized protein</fullName>
    </submittedName>
</protein>
<gene>
    <name evidence="2" type="ORF">SAMN06295910_1271</name>
</gene>
<name>A0A1X7G6S9_9SPHN</name>
<sequence>MRTMICVPLAFAAALALAPAIAHAEPARMEIRISGIVPTICRVEFPSAPRSDAGAIDLGTMSEFCNQPNGYRILLRHPAGLDGATLSVGGSQIPLSPTGETVVVDSNAPAIKQNAVAIRFGDEAVELSSLSFRAEAKGATF</sequence>
<feature type="chain" id="PRO_5013276377" evidence="1">
    <location>
        <begin position="25"/>
        <end position="141"/>
    </location>
</feature>
<evidence type="ECO:0000313" key="3">
    <source>
        <dbReference type="Proteomes" id="UP000192934"/>
    </source>
</evidence>
<dbReference type="OrthoDB" id="7189339at2"/>
<dbReference type="RefSeq" id="WP_157123727.1">
    <property type="nucleotide sequence ID" value="NZ_LT840185.1"/>
</dbReference>
<dbReference type="STRING" id="941907.SAMN06295910_1271"/>
<keyword evidence="3" id="KW-1185">Reference proteome</keyword>
<accession>A0A1X7G6S9</accession>
<evidence type="ECO:0000313" key="2">
    <source>
        <dbReference type="EMBL" id="SMF65021.1"/>
    </source>
</evidence>
<dbReference type="Proteomes" id="UP000192934">
    <property type="component" value="Chromosome I"/>
</dbReference>
<keyword evidence="1" id="KW-0732">Signal</keyword>
<reference evidence="3" key="1">
    <citation type="submission" date="2017-04" db="EMBL/GenBank/DDBJ databases">
        <authorList>
            <person name="Varghese N."/>
            <person name="Submissions S."/>
        </authorList>
    </citation>
    <scope>NUCLEOTIDE SEQUENCE [LARGE SCALE GENOMIC DNA]</scope>
    <source>
        <strain evidence="3">Dd16</strain>
    </source>
</reference>